<protein>
    <submittedName>
        <fullName evidence="2">Uncharacterized protein</fullName>
    </submittedName>
</protein>
<dbReference type="RefSeq" id="WP_340604808.1">
    <property type="nucleotide sequence ID" value="NZ_JBBMXV010000004.1"/>
</dbReference>
<keyword evidence="3" id="KW-1185">Reference proteome</keyword>
<keyword evidence="1" id="KW-1133">Transmembrane helix</keyword>
<proteinExistence type="predicted"/>
<keyword evidence="1" id="KW-0812">Transmembrane</keyword>
<comment type="caution">
    <text evidence="2">The sequence shown here is derived from an EMBL/GenBank/DDBJ whole genome shotgun (WGS) entry which is preliminary data.</text>
</comment>
<organism evidence="2 3">
    <name type="scientific">Halalkalicoccus tibetensis</name>
    <dbReference type="NCBI Taxonomy" id="175632"/>
    <lineage>
        <taxon>Archaea</taxon>
        <taxon>Methanobacteriati</taxon>
        <taxon>Methanobacteriota</taxon>
        <taxon>Stenosarchaea group</taxon>
        <taxon>Halobacteria</taxon>
        <taxon>Halobacteriales</taxon>
        <taxon>Halococcaceae</taxon>
        <taxon>Halalkalicoccus</taxon>
    </lineage>
</organism>
<evidence type="ECO:0000313" key="2">
    <source>
        <dbReference type="EMBL" id="MFC6906251.1"/>
    </source>
</evidence>
<reference evidence="2 3" key="1">
    <citation type="journal article" date="2019" name="Int. J. Syst. Evol. Microbiol.">
        <title>The Global Catalogue of Microorganisms (GCM) 10K type strain sequencing project: providing services to taxonomists for standard genome sequencing and annotation.</title>
        <authorList>
            <consortium name="The Broad Institute Genomics Platform"/>
            <consortium name="The Broad Institute Genome Sequencing Center for Infectious Disease"/>
            <person name="Wu L."/>
            <person name="Ma J."/>
        </authorList>
    </citation>
    <scope>NUCLEOTIDE SEQUENCE [LARGE SCALE GENOMIC DNA]</scope>
    <source>
        <strain evidence="2 3">CGMCC 1.3240</strain>
    </source>
</reference>
<feature type="transmembrane region" description="Helical" evidence="1">
    <location>
        <begin position="59"/>
        <end position="77"/>
    </location>
</feature>
<evidence type="ECO:0000256" key="1">
    <source>
        <dbReference type="SAM" id="Phobius"/>
    </source>
</evidence>
<evidence type="ECO:0000313" key="3">
    <source>
        <dbReference type="Proteomes" id="UP001596312"/>
    </source>
</evidence>
<gene>
    <name evidence="2" type="ORF">ACFQGH_13720</name>
</gene>
<name>A0ABD5V5W1_9EURY</name>
<sequence length="104" mass="11593">MSDRAAVHARDAEEREWRERIEGRLSTEHDCVQRAGELMASRRDLEADATSGGSSRRKWVIRSLIVVAIPLIVYSELMTPSGMINYSGMGIGVVLMLAGWLAYL</sequence>
<feature type="transmembrane region" description="Helical" evidence="1">
    <location>
        <begin position="83"/>
        <end position="103"/>
    </location>
</feature>
<dbReference type="AlphaFoldDB" id="A0ABD5V5W1"/>
<keyword evidence="1" id="KW-0472">Membrane</keyword>
<dbReference type="Proteomes" id="UP001596312">
    <property type="component" value="Unassembled WGS sequence"/>
</dbReference>
<dbReference type="EMBL" id="JBHSXQ010000004">
    <property type="protein sequence ID" value="MFC6906251.1"/>
    <property type="molecule type" value="Genomic_DNA"/>
</dbReference>
<accession>A0ABD5V5W1</accession>